<reference evidence="2" key="1">
    <citation type="journal article" date="2013" name="Nat. Commun.">
        <title>Whole-genome sequencing of Oryza brachyantha reveals mechanisms underlying Oryza genome evolution.</title>
        <authorList>
            <person name="Chen J."/>
            <person name="Huang Q."/>
            <person name="Gao D."/>
            <person name="Wang J."/>
            <person name="Lang Y."/>
            <person name="Liu T."/>
            <person name="Li B."/>
            <person name="Bai Z."/>
            <person name="Luis Goicoechea J."/>
            <person name="Liang C."/>
            <person name="Chen C."/>
            <person name="Zhang W."/>
            <person name="Sun S."/>
            <person name="Liao Y."/>
            <person name="Zhang X."/>
            <person name="Yang L."/>
            <person name="Song C."/>
            <person name="Wang M."/>
            <person name="Shi J."/>
            <person name="Liu G."/>
            <person name="Liu J."/>
            <person name="Zhou H."/>
            <person name="Zhou W."/>
            <person name="Yu Q."/>
            <person name="An N."/>
            <person name="Chen Y."/>
            <person name="Cai Q."/>
            <person name="Wang B."/>
            <person name="Liu B."/>
            <person name="Min J."/>
            <person name="Huang Y."/>
            <person name="Wu H."/>
            <person name="Li Z."/>
            <person name="Zhang Y."/>
            <person name="Yin Y."/>
            <person name="Song W."/>
            <person name="Jiang J."/>
            <person name="Jackson S.A."/>
            <person name="Wing R.A."/>
            <person name="Wang J."/>
            <person name="Chen M."/>
        </authorList>
    </citation>
    <scope>NUCLEOTIDE SEQUENCE [LARGE SCALE GENOMIC DNA]</scope>
    <source>
        <strain evidence="2">cv. IRGC 101232</strain>
    </source>
</reference>
<evidence type="ECO:0000256" key="1">
    <source>
        <dbReference type="SAM" id="MobiDB-lite"/>
    </source>
</evidence>
<accession>J3LZT4</accession>
<protein>
    <recommendedName>
        <fullName evidence="4">Reverse transcriptase zinc-binding domain-containing protein</fullName>
    </recommendedName>
</protein>
<evidence type="ECO:0008006" key="4">
    <source>
        <dbReference type="Google" id="ProtNLM"/>
    </source>
</evidence>
<evidence type="ECO:0000313" key="3">
    <source>
        <dbReference type="Proteomes" id="UP000006038"/>
    </source>
</evidence>
<dbReference type="EnsemblPlants" id="OB04G26590.1">
    <property type="protein sequence ID" value="OB04G26590.1"/>
    <property type="gene ID" value="OB04G26590"/>
</dbReference>
<reference evidence="2" key="2">
    <citation type="submission" date="2013-04" db="UniProtKB">
        <authorList>
            <consortium name="EnsemblPlants"/>
        </authorList>
    </citation>
    <scope>IDENTIFICATION</scope>
</reference>
<feature type="region of interest" description="Disordered" evidence="1">
    <location>
        <begin position="45"/>
        <end position="77"/>
    </location>
</feature>
<keyword evidence="3" id="KW-1185">Reference proteome</keyword>
<sequence length="132" mass="15094">MWEQVWKNYLPVIVSGDGNRKNSNREEGYRDVKPDRKFVVAISTHSRPKTSGIPLDRRRHPLAQNAPLPMRSGSSQRCNSLFTPVTVGNGIKTSFWEDSWIDAAPLKEKYAVLYSHCKQKDRLSIQDTKHGN</sequence>
<proteinExistence type="predicted"/>
<dbReference type="AlphaFoldDB" id="J3LZT4"/>
<organism evidence="2">
    <name type="scientific">Oryza brachyantha</name>
    <name type="common">malo sina</name>
    <dbReference type="NCBI Taxonomy" id="4533"/>
    <lineage>
        <taxon>Eukaryota</taxon>
        <taxon>Viridiplantae</taxon>
        <taxon>Streptophyta</taxon>
        <taxon>Embryophyta</taxon>
        <taxon>Tracheophyta</taxon>
        <taxon>Spermatophyta</taxon>
        <taxon>Magnoliopsida</taxon>
        <taxon>Liliopsida</taxon>
        <taxon>Poales</taxon>
        <taxon>Poaceae</taxon>
        <taxon>BOP clade</taxon>
        <taxon>Oryzoideae</taxon>
        <taxon>Oryzeae</taxon>
        <taxon>Oryzinae</taxon>
        <taxon>Oryza</taxon>
    </lineage>
</organism>
<name>J3LZT4_ORYBR</name>
<dbReference type="HOGENOM" id="CLU_1920339_0_0_1"/>
<dbReference type="Gramene" id="OB04G26590.1">
    <property type="protein sequence ID" value="OB04G26590.1"/>
    <property type="gene ID" value="OB04G26590"/>
</dbReference>
<dbReference type="Proteomes" id="UP000006038">
    <property type="component" value="Chromosome 4"/>
</dbReference>
<evidence type="ECO:0000313" key="2">
    <source>
        <dbReference type="EnsemblPlants" id="OB04G26590.1"/>
    </source>
</evidence>